<feature type="domain" description="Stealth protein CR2 conserved region 2" evidence="4">
    <location>
        <begin position="191"/>
        <end position="294"/>
    </location>
</feature>
<protein>
    <submittedName>
        <fullName evidence="6">Capsular polysaccharide phosphotransferase SacB</fullName>
        <ecNumber evidence="6">2.7.-.-</ecNumber>
    </submittedName>
</protein>
<keyword evidence="2 6" id="KW-0808">Transferase</keyword>
<dbReference type="Pfam" id="PF11380">
    <property type="entry name" value="Stealth_CR2"/>
    <property type="match status" value="1"/>
</dbReference>
<dbReference type="GO" id="GO:0000271">
    <property type="term" value="P:polysaccharide biosynthetic process"/>
    <property type="evidence" value="ECO:0007669"/>
    <property type="project" value="UniProtKB-KW"/>
</dbReference>
<dbReference type="InterPro" id="IPR047141">
    <property type="entry name" value="Stealth"/>
</dbReference>
<evidence type="ECO:0000313" key="6">
    <source>
        <dbReference type="EMBL" id="STO56885.1"/>
    </source>
</evidence>
<gene>
    <name evidence="6" type="primary">sacB_1</name>
    <name evidence="6" type="ORF">NCTC11645_01260</name>
</gene>
<evidence type="ECO:0000256" key="3">
    <source>
        <dbReference type="ARBA" id="ARBA00023169"/>
    </source>
</evidence>
<comment type="similarity">
    <text evidence="1">Belongs to the stealth family.</text>
</comment>
<feature type="domain" description="Stealth protein CR3 conserved region 3" evidence="5">
    <location>
        <begin position="341"/>
        <end position="387"/>
    </location>
</feature>
<dbReference type="Pfam" id="PF17102">
    <property type="entry name" value="Stealth_CR3"/>
    <property type="match status" value="1"/>
</dbReference>
<dbReference type="GO" id="GO:0016772">
    <property type="term" value="F:transferase activity, transferring phosphorus-containing groups"/>
    <property type="evidence" value="ECO:0007669"/>
    <property type="project" value="InterPro"/>
</dbReference>
<evidence type="ECO:0000256" key="1">
    <source>
        <dbReference type="ARBA" id="ARBA00007583"/>
    </source>
</evidence>
<reference evidence="6 7" key="1">
    <citation type="submission" date="2018-06" db="EMBL/GenBank/DDBJ databases">
        <authorList>
            <consortium name="Pathogen Informatics"/>
            <person name="Doyle S."/>
        </authorList>
    </citation>
    <scope>NUCLEOTIDE SEQUENCE [LARGE SCALE GENOMIC DNA]</scope>
    <source>
        <strain evidence="6 7">NCTC11645</strain>
    </source>
</reference>
<dbReference type="RefSeq" id="WP_181816842.1">
    <property type="nucleotide sequence ID" value="NZ_CABMOB010000001.1"/>
</dbReference>
<evidence type="ECO:0000313" key="7">
    <source>
        <dbReference type="Proteomes" id="UP000254512"/>
    </source>
</evidence>
<dbReference type="EMBL" id="UGHD01000002">
    <property type="protein sequence ID" value="STO56885.1"/>
    <property type="molecule type" value="Genomic_DNA"/>
</dbReference>
<dbReference type="PANTHER" id="PTHR24045:SF0">
    <property type="entry name" value="N-ACETYLGLUCOSAMINE-1-PHOSPHOTRANSFERASE SUBUNITS ALPHA_BETA"/>
    <property type="match status" value="1"/>
</dbReference>
<name>A0A377HMB5_GRIHO</name>
<dbReference type="EC" id="2.7.-.-" evidence="6"/>
<evidence type="ECO:0000256" key="2">
    <source>
        <dbReference type="ARBA" id="ARBA00022679"/>
    </source>
</evidence>
<keyword evidence="3" id="KW-0270">Exopolysaccharide synthesis</keyword>
<dbReference type="InterPro" id="IPR031357">
    <property type="entry name" value="Stealth_CR3"/>
</dbReference>
<dbReference type="PANTHER" id="PTHR24045">
    <property type="match status" value="1"/>
</dbReference>
<dbReference type="InterPro" id="IPR021520">
    <property type="entry name" value="Stealth_CR2"/>
</dbReference>
<sequence length="468" mass="55297">MKTINKIAKHLLRDKFFVFRNIIFKVVNSIINQKSGYVLTDFSNVNDLINEEIDFILSFNKKLEVNRSNIILSRLSHFEIFEFLFFLKENGFSVFNQKGSKLSKHQFMSCVEACYISRRYYSTKGFLIYDYSDIKIHFKSISYKNKSDICEPEVDIVYTWVDGEDESWKIKKNNVLLDKLDVLPTSNIDSRYKSRDELKYSIRSIFLYAPWVRNIYIVTDEQIPSWFIESERIKIIDHKEIFPDLNVLPVFNSHAIESCLHRIPGLSDFFLYLNDDVMLTRPCDKTDFFDFKNKKTKFFLSTTTFVPETLTNTSLPVDISAYNNLKLLHENYNYTSNRKFQHTPIALSKSVLLKLELEHPDVFNTCRKNKIRSIDDYSIVSSLHHHYGIIIKRSIESKIRYDYINLADKSAKHKLLYLLLCGYKRRPKVICINDVDERFNQSDDIDIFLEKTLSNMYPYASECERLLA</sequence>
<dbReference type="AlphaFoldDB" id="A0A377HMB5"/>
<evidence type="ECO:0000259" key="4">
    <source>
        <dbReference type="Pfam" id="PF11380"/>
    </source>
</evidence>
<dbReference type="Proteomes" id="UP000254512">
    <property type="component" value="Unassembled WGS sequence"/>
</dbReference>
<organism evidence="6 7">
    <name type="scientific">Grimontia hollisae</name>
    <name type="common">Vibrio hollisae</name>
    <dbReference type="NCBI Taxonomy" id="673"/>
    <lineage>
        <taxon>Bacteria</taxon>
        <taxon>Pseudomonadati</taxon>
        <taxon>Pseudomonadota</taxon>
        <taxon>Gammaproteobacteria</taxon>
        <taxon>Vibrionales</taxon>
        <taxon>Vibrionaceae</taxon>
        <taxon>Grimontia</taxon>
    </lineage>
</organism>
<evidence type="ECO:0000259" key="5">
    <source>
        <dbReference type="Pfam" id="PF17102"/>
    </source>
</evidence>
<proteinExistence type="inferred from homology"/>
<accession>A0A377HMB5</accession>